<dbReference type="EMBL" id="JBHRZF010000133">
    <property type="protein sequence ID" value="MFC3861226.1"/>
    <property type="molecule type" value="Genomic_DNA"/>
</dbReference>
<gene>
    <name evidence="1" type="ORF">ACFOPQ_10695</name>
</gene>
<dbReference type="PANTHER" id="PTHR18964">
    <property type="entry name" value="ROK (REPRESSOR, ORF, KINASE) FAMILY"/>
    <property type="match status" value="1"/>
</dbReference>
<name>A0ABV8A7J9_9DEIO</name>
<dbReference type="PANTHER" id="PTHR18964:SF173">
    <property type="entry name" value="GLUCOKINASE"/>
    <property type="match status" value="1"/>
</dbReference>
<comment type="caution">
    <text evidence="1">The sequence shown here is derived from an EMBL/GenBank/DDBJ whole genome shotgun (WGS) entry which is preliminary data.</text>
</comment>
<evidence type="ECO:0000313" key="1">
    <source>
        <dbReference type="EMBL" id="MFC3861226.1"/>
    </source>
</evidence>
<protein>
    <submittedName>
        <fullName evidence="1">ROK family protein</fullName>
    </submittedName>
</protein>
<accession>A0ABV8A7J9</accession>
<dbReference type="RefSeq" id="WP_380077914.1">
    <property type="nucleotide sequence ID" value="NZ_JBHRZF010000133.1"/>
</dbReference>
<dbReference type="InterPro" id="IPR036390">
    <property type="entry name" value="WH_DNA-bd_sf"/>
</dbReference>
<dbReference type="InterPro" id="IPR036388">
    <property type="entry name" value="WH-like_DNA-bd_sf"/>
</dbReference>
<dbReference type="Gene3D" id="1.10.10.10">
    <property type="entry name" value="Winged helix-like DNA-binding domain superfamily/Winged helix DNA-binding domain"/>
    <property type="match status" value="1"/>
</dbReference>
<sequence>MAQPQALRRQNRRQIMELLLTHGTLTRPQLAERSGLSKVTVNAIVQQLLEHRMVTLLGGSSQGSGRVPQCVSLHPQLGGVMGLDVQRGRVLYQRQALSGQGRQDGEWRGQPDLNGQLKKLMQASVGTSTVVLGIPAPVDSAGHPVEPNALPELDPAGLRAALHPLGISLTFENDANLAALAAARHYPECGHLAVLLERESGTGLGLILHGRLYRGALGRAGELGRTPWPHAAGSEVLEQLPEGQRREATAYTLAGLAHTLDLGRVVIGACPHVGHDLARRTAALLPAGITLSVEGKCAELVRDGATILALGLGREALRQRLEHLTGDTMGMRGEGHVA</sequence>
<dbReference type="InterPro" id="IPR000600">
    <property type="entry name" value="ROK"/>
</dbReference>
<keyword evidence="2" id="KW-1185">Reference proteome</keyword>
<dbReference type="InterPro" id="IPR043129">
    <property type="entry name" value="ATPase_NBD"/>
</dbReference>
<dbReference type="Proteomes" id="UP001595748">
    <property type="component" value="Unassembled WGS sequence"/>
</dbReference>
<dbReference type="Gene3D" id="3.30.420.40">
    <property type="match status" value="2"/>
</dbReference>
<evidence type="ECO:0000313" key="2">
    <source>
        <dbReference type="Proteomes" id="UP001595748"/>
    </source>
</evidence>
<reference evidence="2" key="1">
    <citation type="journal article" date="2019" name="Int. J. Syst. Evol. Microbiol.">
        <title>The Global Catalogue of Microorganisms (GCM) 10K type strain sequencing project: providing services to taxonomists for standard genome sequencing and annotation.</title>
        <authorList>
            <consortium name="The Broad Institute Genomics Platform"/>
            <consortium name="The Broad Institute Genome Sequencing Center for Infectious Disease"/>
            <person name="Wu L."/>
            <person name="Ma J."/>
        </authorList>
    </citation>
    <scope>NUCLEOTIDE SEQUENCE [LARGE SCALE GENOMIC DNA]</scope>
    <source>
        <strain evidence="2">CCTCC AB 2013263</strain>
    </source>
</reference>
<dbReference type="Pfam" id="PF13412">
    <property type="entry name" value="HTH_24"/>
    <property type="match status" value="1"/>
</dbReference>
<organism evidence="1 2">
    <name type="scientific">Deinococcus antarcticus</name>
    <dbReference type="NCBI Taxonomy" id="1298767"/>
    <lineage>
        <taxon>Bacteria</taxon>
        <taxon>Thermotogati</taxon>
        <taxon>Deinococcota</taxon>
        <taxon>Deinococci</taxon>
        <taxon>Deinococcales</taxon>
        <taxon>Deinococcaceae</taxon>
        <taxon>Deinococcus</taxon>
    </lineage>
</organism>
<proteinExistence type="predicted"/>
<dbReference type="Pfam" id="PF00480">
    <property type="entry name" value="ROK"/>
    <property type="match status" value="1"/>
</dbReference>
<dbReference type="SUPFAM" id="SSF53067">
    <property type="entry name" value="Actin-like ATPase domain"/>
    <property type="match status" value="1"/>
</dbReference>
<dbReference type="SUPFAM" id="SSF46785">
    <property type="entry name" value="Winged helix' DNA-binding domain"/>
    <property type="match status" value="1"/>
</dbReference>